<dbReference type="EMBL" id="QCXX01000002">
    <property type="protein sequence ID" value="PUV25153.1"/>
    <property type="molecule type" value="Genomic_DNA"/>
</dbReference>
<gene>
    <name evidence="1" type="ORF">DCO56_09445</name>
</gene>
<evidence type="ECO:0000313" key="2">
    <source>
        <dbReference type="Proteomes" id="UP000250831"/>
    </source>
</evidence>
<proteinExistence type="predicted"/>
<comment type="caution">
    <text evidence="1">The sequence shown here is derived from an EMBL/GenBank/DDBJ whole genome shotgun (WGS) entry which is preliminary data.</text>
</comment>
<dbReference type="OrthoDB" id="6121546at2"/>
<dbReference type="AlphaFoldDB" id="A0A363NWR3"/>
<protein>
    <submittedName>
        <fullName evidence="1">Uncharacterized protein</fullName>
    </submittedName>
</protein>
<keyword evidence="2" id="KW-1185">Reference proteome</keyword>
<reference evidence="1 2" key="1">
    <citation type="submission" date="2018-04" db="EMBL/GenBank/DDBJ databases">
        <title>Sphingobacterium sp. M46 Genome.</title>
        <authorList>
            <person name="Cheng J."/>
            <person name="Li Y."/>
        </authorList>
    </citation>
    <scope>NUCLEOTIDE SEQUENCE [LARGE SCALE GENOMIC DNA]</scope>
    <source>
        <strain evidence="1 2">M46</strain>
    </source>
</reference>
<organism evidence="1 2">
    <name type="scientific">Sphingobacterium athyrii</name>
    <dbReference type="NCBI Taxonomy" id="2152717"/>
    <lineage>
        <taxon>Bacteria</taxon>
        <taxon>Pseudomonadati</taxon>
        <taxon>Bacteroidota</taxon>
        <taxon>Sphingobacteriia</taxon>
        <taxon>Sphingobacteriales</taxon>
        <taxon>Sphingobacteriaceae</taxon>
        <taxon>Sphingobacterium</taxon>
    </lineage>
</organism>
<dbReference type="Proteomes" id="UP000250831">
    <property type="component" value="Unassembled WGS sequence"/>
</dbReference>
<evidence type="ECO:0000313" key="1">
    <source>
        <dbReference type="EMBL" id="PUV25153.1"/>
    </source>
</evidence>
<accession>A0A363NWR3</accession>
<sequence length="105" mass="11954">MKFKNRTVSQLSEIICGNQPLSGNFFPYRSSSIISQFFHDAETDYTHDGSTRSHWVANTLTEILTLPSSYHGFPSDTFLEVIKVLMDPAEATNEDPDLYTQHYCT</sequence>
<name>A0A363NWR3_9SPHI</name>